<evidence type="ECO:0000256" key="1">
    <source>
        <dbReference type="ARBA" id="ARBA00006336"/>
    </source>
</evidence>
<dbReference type="EMBL" id="RJNA01000007">
    <property type="protein sequence ID" value="RSI43567.1"/>
    <property type="molecule type" value="Genomic_DNA"/>
</dbReference>
<proteinExistence type="inferred from homology"/>
<dbReference type="EC" id="3.5.2.19" evidence="4"/>
<dbReference type="InterPro" id="IPR036380">
    <property type="entry name" value="Isochorismatase-like_sf"/>
</dbReference>
<gene>
    <name evidence="4" type="primary">sttH</name>
    <name evidence="4" type="ORF">D8872_05795</name>
</gene>
<dbReference type="CDD" id="cd01014">
    <property type="entry name" value="nicotinamidase_related"/>
    <property type="match status" value="1"/>
</dbReference>
<comment type="similarity">
    <text evidence="1">Belongs to the isochorismatase family.</text>
</comment>
<dbReference type="PANTHER" id="PTHR43540:SF14">
    <property type="entry name" value="ISOCHORISMATASE"/>
    <property type="match status" value="1"/>
</dbReference>
<keyword evidence="2 4" id="KW-0378">Hydrolase</keyword>
<dbReference type="InterPro" id="IPR000868">
    <property type="entry name" value="Isochorismatase-like_dom"/>
</dbReference>
<dbReference type="PANTHER" id="PTHR43540">
    <property type="entry name" value="PEROXYUREIDOACRYLATE/UREIDOACRYLATE AMIDOHYDROLASE-RELATED"/>
    <property type="match status" value="1"/>
</dbReference>
<dbReference type="InterPro" id="IPR050272">
    <property type="entry name" value="Isochorismatase-like_hydrls"/>
</dbReference>
<dbReference type="RefSeq" id="WP_125390306.1">
    <property type="nucleotide sequence ID" value="NZ_RJNA01000007.1"/>
</dbReference>
<accession>A0A3R9IH20</accession>
<name>A0A3R9IH20_STRCR</name>
<dbReference type="Pfam" id="PF00857">
    <property type="entry name" value="Isochorismatase"/>
    <property type="match status" value="1"/>
</dbReference>
<evidence type="ECO:0000313" key="4">
    <source>
        <dbReference type="EMBL" id="RSI43567.1"/>
    </source>
</evidence>
<reference evidence="4 5" key="1">
    <citation type="submission" date="2018-11" db="EMBL/GenBank/DDBJ databases">
        <title>Species Designations Belie Phenotypic and Genotypic Heterogeneity in Oral Streptococci.</title>
        <authorList>
            <person name="Velsko I."/>
        </authorList>
    </citation>
    <scope>NUCLEOTIDE SEQUENCE [LARGE SCALE GENOMIC DNA]</scope>
    <source>
        <strain evidence="4 5">BCC51</strain>
    </source>
</reference>
<dbReference type="Proteomes" id="UP000282617">
    <property type="component" value="Unassembled WGS sequence"/>
</dbReference>
<dbReference type="AlphaFoldDB" id="A0A3R9IH20"/>
<dbReference type="Gene3D" id="3.40.50.850">
    <property type="entry name" value="Isochorismatase-like"/>
    <property type="match status" value="1"/>
</dbReference>
<dbReference type="SUPFAM" id="SSF52499">
    <property type="entry name" value="Isochorismatase-like hydrolases"/>
    <property type="match status" value="1"/>
</dbReference>
<protein>
    <submittedName>
        <fullName evidence="4">Streptothricin hydrolase</fullName>
        <ecNumber evidence="4">3.5.2.19</ecNumber>
    </submittedName>
</protein>
<evidence type="ECO:0000259" key="3">
    <source>
        <dbReference type="Pfam" id="PF00857"/>
    </source>
</evidence>
<organism evidence="4 5">
    <name type="scientific">Streptococcus cristatus</name>
    <dbReference type="NCBI Taxonomy" id="45634"/>
    <lineage>
        <taxon>Bacteria</taxon>
        <taxon>Bacillati</taxon>
        <taxon>Bacillota</taxon>
        <taxon>Bacilli</taxon>
        <taxon>Lactobacillales</taxon>
        <taxon>Streptococcaceae</taxon>
        <taxon>Streptococcus</taxon>
    </lineage>
</organism>
<comment type="caution">
    <text evidence="4">The sequence shown here is derived from an EMBL/GenBank/DDBJ whole genome shotgun (WGS) entry which is preliminary data.</text>
</comment>
<sequence length="167" mass="19479">MKTAFIIIDVQNILVETGFQTKSLLEKISYLQNQARSKNIEIIYIQHIENPEARTAEDWQLSALLNRKTDEKVFQKKYNSIFKETGLKEYLDKQGIEKLVLCGMQTEYCVDTSVKVAFEYGYKLIVPEGTCTTFDSDDIPAETINEFYEDIWDGRFADVRDYKNIFN</sequence>
<feature type="domain" description="Isochorismatase-like" evidence="3">
    <location>
        <begin position="3"/>
        <end position="138"/>
    </location>
</feature>
<dbReference type="GO" id="GO:0016787">
    <property type="term" value="F:hydrolase activity"/>
    <property type="evidence" value="ECO:0007669"/>
    <property type="project" value="UniProtKB-KW"/>
</dbReference>
<evidence type="ECO:0000256" key="2">
    <source>
        <dbReference type="ARBA" id="ARBA00022801"/>
    </source>
</evidence>
<evidence type="ECO:0000313" key="5">
    <source>
        <dbReference type="Proteomes" id="UP000282617"/>
    </source>
</evidence>